<dbReference type="Pfam" id="PF00072">
    <property type="entry name" value="Response_reg"/>
    <property type="match status" value="1"/>
</dbReference>
<feature type="domain" description="Response regulatory" evidence="3">
    <location>
        <begin position="3"/>
        <end position="120"/>
    </location>
</feature>
<dbReference type="PANTHER" id="PTHR44591:SF3">
    <property type="entry name" value="RESPONSE REGULATORY DOMAIN-CONTAINING PROTEIN"/>
    <property type="match status" value="1"/>
</dbReference>
<evidence type="ECO:0000313" key="4">
    <source>
        <dbReference type="EMBL" id="HFI89988.1"/>
    </source>
</evidence>
<dbReference type="SUPFAM" id="SSF52172">
    <property type="entry name" value="CheY-like"/>
    <property type="match status" value="1"/>
</dbReference>
<proteinExistence type="predicted"/>
<accession>A0A7V3E689</accession>
<dbReference type="EMBL" id="DSUJ01000002">
    <property type="protein sequence ID" value="HFI89988.1"/>
    <property type="molecule type" value="Genomic_DNA"/>
</dbReference>
<evidence type="ECO:0000256" key="2">
    <source>
        <dbReference type="PROSITE-ProRule" id="PRU00169"/>
    </source>
</evidence>
<name>A0A7V3E689_9BACT</name>
<evidence type="ECO:0000259" key="3">
    <source>
        <dbReference type="PROSITE" id="PS50110"/>
    </source>
</evidence>
<evidence type="ECO:0000256" key="1">
    <source>
        <dbReference type="ARBA" id="ARBA00022553"/>
    </source>
</evidence>
<sequence>MAKIAIIDDDPDILDASSLVLQSKGYDVITATNPDDGYKIIKEQNPDLIILDVMMNEPDDGFFLAQKLRREKLETPIIMYTSVSKTLGMEFAAGEMIPVDDFVEKPISPETLIDKVEKLLAIHSKE</sequence>
<dbReference type="RefSeq" id="WP_304146237.1">
    <property type="nucleotide sequence ID" value="NZ_JAOAIE010000074.1"/>
</dbReference>
<protein>
    <submittedName>
        <fullName evidence="4">Response regulator</fullName>
    </submittedName>
</protein>
<feature type="modified residue" description="4-aspartylphosphate" evidence="2">
    <location>
        <position position="52"/>
    </location>
</feature>
<dbReference type="InterPro" id="IPR011006">
    <property type="entry name" value="CheY-like_superfamily"/>
</dbReference>
<dbReference type="InterPro" id="IPR050595">
    <property type="entry name" value="Bact_response_regulator"/>
</dbReference>
<dbReference type="PANTHER" id="PTHR44591">
    <property type="entry name" value="STRESS RESPONSE REGULATOR PROTEIN 1"/>
    <property type="match status" value="1"/>
</dbReference>
<organism evidence="4">
    <name type="scientific">Ignavibacterium album</name>
    <dbReference type="NCBI Taxonomy" id="591197"/>
    <lineage>
        <taxon>Bacteria</taxon>
        <taxon>Pseudomonadati</taxon>
        <taxon>Ignavibacteriota</taxon>
        <taxon>Ignavibacteria</taxon>
        <taxon>Ignavibacteriales</taxon>
        <taxon>Ignavibacteriaceae</taxon>
        <taxon>Ignavibacterium</taxon>
    </lineage>
</organism>
<dbReference type="GO" id="GO:0000160">
    <property type="term" value="P:phosphorelay signal transduction system"/>
    <property type="evidence" value="ECO:0007669"/>
    <property type="project" value="InterPro"/>
</dbReference>
<dbReference type="PROSITE" id="PS50110">
    <property type="entry name" value="RESPONSE_REGULATORY"/>
    <property type="match status" value="1"/>
</dbReference>
<gene>
    <name evidence="4" type="ORF">ENS31_00495</name>
</gene>
<dbReference type="InterPro" id="IPR001789">
    <property type="entry name" value="Sig_transdc_resp-reg_receiver"/>
</dbReference>
<keyword evidence="1 2" id="KW-0597">Phosphoprotein</keyword>
<dbReference type="Gene3D" id="3.40.50.2300">
    <property type="match status" value="1"/>
</dbReference>
<dbReference type="SMART" id="SM00448">
    <property type="entry name" value="REC"/>
    <property type="match status" value="1"/>
</dbReference>
<dbReference type="AlphaFoldDB" id="A0A7V3E689"/>
<reference evidence="4" key="1">
    <citation type="journal article" date="2020" name="mSystems">
        <title>Genome- and Community-Level Interaction Insights into Carbon Utilization and Element Cycling Functions of Hydrothermarchaeota in Hydrothermal Sediment.</title>
        <authorList>
            <person name="Zhou Z."/>
            <person name="Liu Y."/>
            <person name="Xu W."/>
            <person name="Pan J."/>
            <person name="Luo Z.H."/>
            <person name="Li M."/>
        </authorList>
    </citation>
    <scope>NUCLEOTIDE SEQUENCE [LARGE SCALE GENOMIC DNA]</scope>
    <source>
        <strain evidence="4">SpSt-479</strain>
    </source>
</reference>
<comment type="caution">
    <text evidence="4">The sequence shown here is derived from an EMBL/GenBank/DDBJ whole genome shotgun (WGS) entry which is preliminary data.</text>
</comment>